<comment type="caution">
    <text evidence="4">The sequence shown here is derived from an EMBL/GenBank/DDBJ whole genome shotgun (WGS) entry which is preliminary data.</text>
</comment>
<keyword evidence="1" id="KW-0732">Signal</keyword>
<dbReference type="PROSITE" id="PS51473">
    <property type="entry name" value="GNK2"/>
    <property type="match status" value="2"/>
</dbReference>
<organism evidence="4 5">
    <name type="scientific">Dipteronia dyeriana</name>
    <dbReference type="NCBI Taxonomy" id="168575"/>
    <lineage>
        <taxon>Eukaryota</taxon>
        <taxon>Viridiplantae</taxon>
        <taxon>Streptophyta</taxon>
        <taxon>Embryophyta</taxon>
        <taxon>Tracheophyta</taxon>
        <taxon>Spermatophyta</taxon>
        <taxon>Magnoliopsida</taxon>
        <taxon>eudicotyledons</taxon>
        <taxon>Gunneridae</taxon>
        <taxon>Pentapetalae</taxon>
        <taxon>rosids</taxon>
        <taxon>malvids</taxon>
        <taxon>Sapindales</taxon>
        <taxon>Sapindaceae</taxon>
        <taxon>Hippocastanoideae</taxon>
        <taxon>Acereae</taxon>
        <taxon>Dipteronia</taxon>
    </lineage>
</organism>
<protein>
    <recommendedName>
        <fullName evidence="3">Gnk2-homologous domain-containing protein</fullName>
    </recommendedName>
</protein>
<dbReference type="Gene3D" id="3.30.430.20">
    <property type="entry name" value="Gnk2 domain, C-X8-C-X2-C motif"/>
    <property type="match status" value="2"/>
</dbReference>
<dbReference type="InterPro" id="IPR002902">
    <property type="entry name" value="GNK2"/>
</dbReference>
<dbReference type="Proteomes" id="UP001280121">
    <property type="component" value="Unassembled WGS sequence"/>
</dbReference>
<evidence type="ECO:0000259" key="3">
    <source>
        <dbReference type="PROSITE" id="PS51473"/>
    </source>
</evidence>
<evidence type="ECO:0000313" key="4">
    <source>
        <dbReference type="EMBL" id="KAK2644099.1"/>
    </source>
</evidence>
<accession>A0AAD9WUA5</accession>
<proteinExistence type="predicted"/>
<evidence type="ECO:0000256" key="1">
    <source>
        <dbReference type="ARBA" id="ARBA00022729"/>
    </source>
</evidence>
<evidence type="ECO:0000256" key="2">
    <source>
        <dbReference type="ARBA" id="ARBA00022737"/>
    </source>
</evidence>
<sequence length="292" mass="32569">MSVKRDMKKMLINFKAVLKWFVICSNSMLLFYSTCCNADINASAGLECSKADKSTSEDEFQTNLKKLLNSLAAEAPYRNGFYESREGKDSNKVHGIVQCRGDVSVSDCANCTEESISIALHDCSKSKHVKVWLKWCFLRYSDDDFIGVLDRSSVAHTNESNLDDPSVSQRGFSLMTELAATTPKQPLMFKTAMFDAGDKGKRYGMAQCHRDISSADCDSCLAGQLMSFRTTVGNVREWEIYGSSCTMWYAEYKFYFSITTTTSEGGRKLSSPSQAVAVGMMILTLSKLLLMF</sequence>
<reference evidence="4" key="1">
    <citation type="journal article" date="2023" name="Plant J.">
        <title>Genome sequences and population genomics provide insights into the demographic history, inbreeding, and mutation load of two 'living fossil' tree species of Dipteronia.</title>
        <authorList>
            <person name="Feng Y."/>
            <person name="Comes H.P."/>
            <person name="Chen J."/>
            <person name="Zhu S."/>
            <person name="Lu R."/>
            <person name="Zhang X."/>
            <person name="Li P."/>
            <person name="Qiu J."/>
            <person name="Olsen K.M."/>
            <person name="Qiu Y."/>
        </authorList>
    </citation>
    <scope>NUCLEOTIDE SEQUENCE</scope>
    <source>
        <strain evidence="4">KIB01</strain>
    </source>
</reference>
<dbReference type="InterPro" id="IPR038408">
    <property type="entry name" value="GNK2_sf"/>
</dbReference>
<dbReference type="PANTHER" id="PTHR32099:SF30">
    <property type="entry name" value="OS03G0564600 PROTEIN"/>
    <property type="match status" value="1"/>
</dbReference>
<dbReference type="CDD" id="cd23509">
    <property type="entry name" value="Gnk2-like"/>
    <property type="match status" value="2"/>
</dbReference>
<dbReference type="Pfam" id="PF01657">
    <property type="entry name" value="Stress-antifung"/>
    <property type="match status" value="2"/>
</dbReference>
<evidence type="ECO:0000313" key="5">
    <source>
        <dbReference type="Proteomes" id="UP001280121"/>
    </source>
</evidence>
<dbReference type="AlphaFoldDB" id="A0AAD9WUA5"/>
<keyword evidence="5" id="KW-1185">Reference proteome</keyword>
<dbReference type="PANTHER" id="PTHR32099">
    <property type="entry name" value="CYSTEINE-RICH REPEAT SECRETORY PROTEIN"/>
    <property type="match status" value="1"/>
</dbReference>
<feature type="domain" description="Gnk2-homologous" evidence="3">
    <location>
        <begin position="42"/>
        <end position="145"/>
    </location>
</feature>
<dbReference type="EMBL" id="JANJYI010000006">
    <property type="protein sequence ID" value="KAK2644099.1"/>
    <property type="molecule type" value="Genomic_DNA"/>
</dbReference>
<name>A0AAD9WUA5_9ROSI</name>
<gene>
    <name evidence="4" type="ORF">Ddye_019294</name>
</gene>
<feature type="domain" description="Gnk2-homologous" evidence="3">
    <location>
        <begin position="149"/>
        <end position="254"/>
    </location>
</feature>
<keyword evidence="2" id="KW-0677">Repeat</keyword>